<dbReference type="SUPFAM" id="SSF56925">
    <property type="entry name" value="OMPA-like"/>
    <property type="match status" value="1"/>
</dbReference>
<dbReference type="OrthoDB" id="121699at2"/>
<feature type="chain" id="PRO_5016786291" description="Outer membrane protein beta-barrel domain-containing protein" evidence="1">
    <location>
        <begin position="34"/>
        <end position="297"/>
    </location>
</feature>
<evidence type="ECO:0000256" key="1">
    <source>
        <dbReference type="SAM" id="SignalP"/>
    </source>
</evidence>
<organism evidence="2 3">
    <name type="scientific">Paracidobacterium acidisoli</name>
    <dbReference type="NCBI Taxonomy" id="2303751"/>
    <lineage>
        <taxon>Bacteria</taxon>
        <taxon>Pseudomonadati</taxon>
        <taxon>Acidobacteriota</taxon>
        <taxon>Terriglobia</taxon>
        <taxon>Terriglobales</taxon>
        <taxon>Acidobacteriaceae</taxon>
        <taxon>Paracidobacterium</taxon>
    </lineage>
</organism>
<evidence type="ECO:0008006" key="4">
    <source>
        <dbReference type="Google" id="ProtNLM"/>
    </source>
</evidence>
<dbReference type="Proteomes" id="UP000264702">
    <property type="component" value="Unassembled WGS sequence"/>
</dbReference>
<dbReference type="InterPro" id="IPR011250">
    <property type="entry name" value="OMP/PagP_B-barrel"/>
</dbReference>
<dbReference type="Gene3D" id="2.40.160.20">
    <property type="match status" value="1"/>
</dbReference>
<sequence length="297" mass="31981">MFSTCSISHRLWRHVIVAAGVAALTSFAVSAMAQTQADAGNSSSSTDYRTYISTDALLGSSALPAAPAAGANASPQYGGQRNYPRYPQYQNRWSHLAFDAGGGFTIPIGNTAHGNETWGYNIGFGGGWNFTKRIGVLLQYRFNKDKIPGSTLTALYNQAQSEGAGLSGPLGGNVNTWSLTLEPIFYQPFTKKSGAYVTGGGGFYRKVTNFTELQEEEQCYYYCYVGYAPSTVAHSSSNQGGLNIGAGFYWKAFGEDSNAKFFTEARYVWVDSPVASNSDPFGSGTQSLIPVTFGLRF</sequence>
<keyword evidence="3" id="KW-1185">Reference proteome</keyword>
<name>A0A372IPJ8_9BACT</name>
<reference evidence="2 3" key="1">
    <citation type="submission" date="2018-08" db="EMBL/GenBank/DDBJ databases">
        <title>Acidipila sp. 4G-K13, an acidobacterium isolated from forest soil.</title>
        <authorList>
            <person name="Gao Z.-H."/>
            <person name="Qiu L.-H."/>
        </authorList>
    </citation>
    <scope>NUCLEOTIDE SEQUENCE [LARGE SCALE GENOMIC DNA]</scope>
    <source>
        <strain evidence="2 3">4G-K13</strain>
    </source>
</reference>
<protein>
    <recommendedName>
        <fullName evidence="4">Outer membrane protein beta-barrel domain-containing protein</fullName>
    </recommendedName>
</protein>
<gene>
    <name evidence="2" type="ORF">D0Y96_09070</name>
</gene>
<evidence type="ECO:0000313" key="3">
    <source>
        <dbReference type="Proteomes" id="UP000264702"/>
    </source>
</evidence>
<comment type="caution">
    <text evidence="2">The sequence shown here is derived from an EMBL/GenBank/DDBJ whole genome shotgun (WGS) entry which is preliminary data.</text>
</comment>
<dbReference type="RefSeq" id="WP_117299050.1">
    <property type="nucleotide sequence ID" value="NZ_QVQT02000003.1"/>
</dbReference>
<dbReference type="EMBL" id="QVQT01000003">
    <property type="protein sequence ID" value="RFU16882.1"/>
    <property type="molecule type" value="Genomic_DNA"/>
</dbReference>
<accession>A0A372IPJ8</accession>
<evidence type="ECO:0000313" key="2">
    <source>
        <dbReference type="EMBL" id="RFU16882.1"/>
    </source>
</evidence>
<feature type="signal peptide" evidence="1">
    <location>
        <begin position="1"/>
        <end position="33"/>
    </location>
</feature>
<proteinExistence type="predicted"/>
<keyword evidence="1" id="KW-0732">Signal</keyword>
<dbReference type="AlphaFoldDB" id="A0A372IPJ8"/>